<keyword evidence="2" id="KW-0238">DNA-binding</keyword>
<comment type="caution">
    <text evidence="5">The sequence shown here is derived from an EMBL/GenBank/DDBJ whole genome shotgun (WGS) entry which is preliminary data.</text>
</comment>
<keyword evidence="6" id="KW-1185">Reference proteome</keyword>
<evidence type="ECO:0000256" key="3">
    <source>
        <dbReference type="ARBA" id="ARBA00023163"/>
    </source>
</evidence>
<evidence type="ECO:0000259" key="4">
    <source>
        <dbReference type="Pfam" id="PF07729"/>
    </source>
</evidence>
<reference evidence="5 6" key="1">
    <citation type="submission" date="2023-08" db="EMBL/GenBank/DDBJ databases">
        <title>Implementing the SeqCode for naming new Mesorhizobium species isolated from Vachellia karroo root nodules.</title>
        <authorList>
            <person name="Van Lill M."/>
        </authorList>
    </citation>
    <scope>NUCLEOTIDE SEQUENCE [LARGE SCALE GENOMIC DNA]</scope>
    <source>
        <strain evidence="5 6">MSK 1335</strain>
    </source>
</reference>
<evidence type="ECO:0000256" key="1">
    <source>
        <dbReference type="ARBA" id="ARBA00023015"/>
    </source>
</evidence>
<gene>
    <name evidence="5" type="ORF">RFM68_01605</name>
</gene>
<evidence type="ECO:0000313" key="5">
    <source>
        <dbReference type="EMBL" id="MDX8523187.1"/>
    </source>
</evidence>
<dbReference type="InterPro" id="IPR011711">
    <property type="entry name" value="GntR_C"/>
</dbReference>
<keyword evidence="3" id="KW-0804">Transcription</keyword>
<proteinExistence type="predicted"/>
<dbReference type="Gene3D" id="1.20.120.530">
    <property type="entry name" value="GntR ligand-binding domain-like"/>
    <property type="match status" value="1"/>
</dbReference>
<name>A0ABU4ZCT9_9HYPH</name>
<protein>
    <submittedName>
        <fullName evidence="5">FCD domain-containing protein</fullName>
    </submittedName>
</protein>
<dbReference type="EMBL" id="JAVIJF010000001">
    <property type="protein sequence ID" value="MDX8523187.1"/>
    <property type="molecule type" value="Genomic_DNA"/>
</dbReference>
<accession>A0ABU4ZCT9</accession>
<evidence type="ECO:0000313" key="6">
    <source>
        <dbReference type="Proteomes" id="UP001276840"/>
    </source>
</evidence>
<keyword evidence="1" id="KW-0805">Transcription regulation</keyword>
<dbReference type="SUPFAM" id="SSF48008">
    <property type="entry name" value="GntR ligand-binding domain-like"/>
    <property type="match status" value="1"/>
</dbReference>
<sequence>MPSRPVAEGDRELFLELDEAFHRSLCEEAGLPRTWRVIQVVKLQMDRVRYLSLPEPGHLETLLAQHLAIFEAVETGEAKQAGARMTAHLREVLRTVQHLNATRPDLFG</sequence>
<dbReference type="Proteomes" id="UP001276840">
    <property type="component" value="Unassembled WGS sequence"/>
</dbReference>
<evidence type="ECO:0000256" key="2">
    <source>
        <dbReference type="ARBA" id="ARBA00023125"/>
    </source>
</evidence>
<dbReference type="Pfam" id="PF07729">
    <property type="entry name" value="FCD"/>
    <property type="match status" value="1"/>
</dbReference>
<dbReference type="RefSeq" id="WP_320230897.1">
    <property type="nucleotide sequence ID" value="NZ_JAVIJF010000001.1"/>
</dbReference>
<feature type="domain" description="GntR C-terminal" evidence="4">
    <location>
        <begin position="6"/>
        <end position="90"/>
    </location>
</feature>
<dbReference type="InterPro" id="IPR008920">
    <property type="entry name" value="TF_FadR/GntR_C"/>
</dbReference>
<organism evidence="5 6">
    <name type="scientific">Mesorhizobium montanum</name>
    <dbReference type="NCBI Taxonomy" id="3072323"/>
    <lineage>
        <taxon>Bacteria</taxon>
        <taxon>Pseudomonadati</taxon>
        <taxon>Pseudomonadota</taxon>
        <taxon>Alphaproteobacteria</taxon>
        <taxon>Hyphomicrobiales</taxon>
        <taxon>Phyllobacteriaceae</taxon>
        <taxon>Mesorhizobium</taxon>
    </lineage>
</organism>